<feature type="non-terminal residue" evidence="2">
    <location>
        <position position="1"/>
    </location>
</feature>
<evidence type="ECO:0000259" key="1">
    <source>
        <dbReference type="SMART" id="SM00382"/>
    </source>
</evidence>
<accession>F8PQV7</accession>
<protein>
    <recommendedName>
        <fullName evidence="1">AAA+ ATPase domain-containing protein</fullName>
    </recommendedName>
</protein>
<dbReference type="SMART" id="SM00382">
    <property type="entry name" value="AAA"/>
    <property type="match status" value="1"/>
</dbReference>
<dbReference type="Pfam" id="PF00004">
    <property type="entry name" value="AAA"/>
    <property type="match status" value="1"/>
</dbReference>
<dbReference type="OMA" id="FSIGEHC"/>
<name>F8PQV7_SERL3</name>
<dbReference type="STRING" id="936435.F8PQV7"/>
<dbReference type="EMBL" id="GL945477">
    <property type="protein sequence ID" value="EGO02301.1"/>
    <property type="molecule type" value="Genomic_DNA"/>
</dbReference>
<dbReference type="PANTHER" id="PTHR46411:SF3">
    <property type="entry name" value="AAA+ ATPASE DOMAIN-CONTAINING PROTEIN"/>
    <property type="match status" value="1"/>
</dbReference>
<proteinExistence type="predicted"/>
<keyword evidence="3" id="KW-1185">Reference proteome</keyword>
<dbReference type="InterPro" id="IPR027417">
    <property type="entry name" value="P-loop_NTPase"/>
</dbReference>
<evidence type="ECO:0000313" key="3">
    <source>
        <dbReference type="Proteomes" id="UP000008063"/>
    </source>
</evidence>
<dbReference type="Gene3D" id="3.40.50.300">
    <property type="entry name" value="P-loop containing nucleotide triphosphate hydrolases"/>
    <property type="match status" value="1"/>
</dbReference>
<dbReference type="GO" id="GO:0005524">
    <property type="term" value="F:ATP binding"/>
    <property type="evidence" value="ECO:0007669"/>
    <property type="project" value="InterPro"/>
</dbReference>
<gene>
    <name evidence="2" type="ORF">SERLA73DRAFT_49637</name>
</gene>
<dbReference type="CDD" id="cd19481">
    <property type="entry name" value="RecA-like_protease"/>
    <property type="match status" value="1"/>
</dbReference>
<dbReference type="PANTHER" id="PTHR46411">
    <property type="entry name" value="FAMILY ATPASE, PUTATIVE-RELATED"/>
    <property type="match status" value="1"/>
</dbReference>
<dbReference type="GO" id="GO:0016887">
    <property type="term" value="F:ATP hydrolysis activity"/>
    <property type="evidence" value="ECO:0007669"/>
    <property type="project" value="InterPro"/>
</dbReference>
<dbReference type="SUPFAM" id="SSF52540">
    <property type="entry name" value="P-loop containing nucleoside triphosphate hydrolases"/>
    <property type="match status" value="1"/>
</dbReference>
<evidence type="ECO:0000313" key="2">
    <source>
        <dbReference type="EMBL" id="EGO02301.1"/>
    </source>
</evidence>
<dbReference type="HOGENOM" id="CLU_144292_0_0_1"/>
<dbReference type="InParanoid" id="F8PQV7"/>
<reference evidence="3" key="1">
    <citation type="journal article" date="2011" name="Science">
        <title>The plant cell wall-decomposing machinery underlies the functional diversity of forest fungi.</title>
        <authorList>
            <person name="Eastwood D.C."/>
            <person name="Floudas D."/>
            <person name="Binder M."/>
            <person name="Majcherczyk A."/>
            <person name="Schneider P."/>
            <person name="Aerts A."/>
            <person name="Asiegbu F.O."/>
            <person name="Baker S.E."/>
            <person name="Barry K."/>
            <person name="Bendiksby M."/>
            <person name="Blumentritt M."/>
            <person name="Coutinho P.M."/>
            <person name="Cullen D."/>
            <person name="de Vries R.P."/>
            <person name="Gathman A."/>
            <person name="Goodell B."/>
            <person name="Henrissat B."/>
            <person name="Ihrmark K."/>
            <person name="Kauserud H."/>
            <person name="Kohler A."/>
            <person name="LaButti K."/>
            <person name="Lapidus A."/>
            <person name="Lavin J.L."/>
            <person name="Lee Y.-H."/>
            <person name="Lindquist E."/>
            <person name="Lilly W."/>
            <person name="Lucas S."/>
            <person name="Morin E."/>
            <person name="Murat C."/>
            <person name="Oguiza J.A."/>
            <person name="Park J."/>
            <person name="Pisabarro A.G."/>
            <person name="Riley R."/>
            <person name="Rosling A."/>
            <person name="Salamov A."/>
            <person name="Schmidt O."/>
            <person name="Schmutz J."/>
            <person name="Skrede I."/>
            <person name="Stenlid J."/>
            <person name="Wiebenga A."/>
            <person name="Xie X."/>
            <person name="Kuees U."/>
            <person name="Hibbett D.S."/>
            <person name="Hoffmeister D."/>
            <person name="Hoegberg N."/>
            <person name="Martin F."/>
            <person name="Grigoriev I.V."/>
            <person name="Watkinson S.C."/>
        </authorList>
    </citation>
    <scope>NUCLEOTIDE SEQUENCE [LARGE SCALE GENOMIC DNA]</scope>
    <source>
        <strain evidence="3">strain S7.3</strain>
    </source>
</reference>
<dbReference type="InterPro" id="IPR003959">
    <property type="entry name" value="ATPase_AAA_core"/>
</dbReference>
<dbReference type="InterPro" id="IPR003593">
    <property type="entry name" value="AAA+_ATPase"/>
</dbReference>
<dbReference type="OrthoDB" id="2668430at2759"/>
<organism evidence="3">
    <name type="scientific">Serpula lacrymans var. lacrymans (strain S7.3)</name>
    <name type="common">Dry rot fungus</name>
    <dbReference type="NCBI Taxonomy" id="936435"/>
    <lineage>
        <taxon>Eukaryota</taxon>
        <taxon>Fungi</taxon>
        <taxon>Dikarya</taxon>
        <taxon>Basidiomycota</taxon>
        <taxon>Agaricomycotina</taxon>
        <taxon>Agaricomycetes</taxon>
        <taxon>Agaricomycetidae</taxon>
        <taxon>Boletales</taxon>
        <taxon>Coniophorineae</taxon>
        <taxon>Serpulaceae</taxon>
        <taxon>Serpula</taxon>
    </lineage>
</organism>
<dbReference type="Proteomes" id="UP000008063">
    <property type="component" value="Unassembled WGS sequence"/>
</dbReference>
<feature type="domain" description="AAA+ ATPase" evidence="1">
    <location>
        <begin position="1"/>
        <end position="126"/>
    </location>
</feature>
<sequence>AVLHGPPGTGKTLTAEALSEHLQRPLYNVGSAELSTEPSGLENDLSRILKLATAWDAIVLIDEADVFLEKRSLHEIERNALVSVALRLLEYHRGVLFLTTNRIKSFDEAFLSRFSIGEHCDGGLLRITDQNSSNQIS</sequence>
<dbReference type="AlphaFoldDB" id="F8PQV7"/>